<keyword evidence="15" id="KW-1185">Reference proteome</keyword>
<comment type="catalytic activity">
    <reaction evidence="1">
        <text>ATP + protein L-histidine = ADP + protein N-phospho-L-histidine.</text>
        <dbReference type="EC" id="2.7.13.3"/>
    </reaction>
</comment>
<evidence type="ECO:0000256" key="2">
    <source>
        <dbReference type="ARBA" id="ARBA00012438"/>
    </source>
</evidence>
<evidence type="ECO:0000313" key="14">
    <source>
        <dbReference type="EMBL" id="NEE00923.1"/>
    </source>
</evidence>
<dbReference type="CDD" id="cd16917">
    <property type="entry name" value="HATPase_UhpB-NarQ-NarX-like"/>
    <property type="match status" value="1"/>
</dbReference>
<keyword evidence="6 14" id="KW-0418">Kinase</keyword>
<gene>
    <name evidence="14" type="ORF">G1H10_12170</name>
</gene>
<dbReference type="RefSeq" id="WP_163737551.1">
    <property type="nucleotide sequence ID" value="NZ_JAAGOA010000007.1"/>
</dbReference>
<evidence type="ECO:0000256" key="3">
    <source>
        <dbReference type="ARBA" id="ARBA00022553"/>
    </source>
</evidence>
<evidence type="ECO:0000256" key="10">
    <source>
        <dbReference type="SAM" id="Phobius"/>
    </source>
</evidence>
<evidence type="ECO:0000256" key="8">
    <source>
        <dbReference type="ARBA" id="ARBA00023012"/>
    </source>
</evidence>
<organism evidence="14 15">
    <name type="scientific">Phytoactinopolyspora halotolerans</name>
    <dbReference type="NCBI Taxonomy" id="1981512"/>
    <lineage>
        <taxon>Bacteria</taxon>
        <taxon>Bacillati</taxon>
        <taxon>Actinomycetota</taxon>
        <taxon>Actinomycetes</taxon>
        <taxon>Jiangellales</taxon>
        <taxon>Jiangellaceae</taxon>
        <taxon>Phytoactinopolyspora</taxon>
    </lineage>
</organism>
<reference evidence="14 15" key="1">
    <citation type="submission" date="2020-02" db="EMBL/GenBank/DDBJ databases">
        <authorList>
            <person name="Li X.-J."/>
            <person name="Han X.-M."/>
        </authorList>
    </citation>
    <scope>NUCLEOTIDE SEQUENCE [LARGE SCALE GENOMIC DNA]</scope>
    <source>
        <strain evidence="14 15">CCTCC AB 2017055</strain>
    </source>
</reference>
<dbReference type="AlphaFoldDB" id="A0A6L9S7H1"/>
<dbReference type="SUPFAM" id="SSF55874">
    <property type="entry name" value="ATPase domain of HSP90 chaperone/DNA topoisomerase II/histidine kinase"/>
    <property type="match status" value="1"/>
</dbReference>
<dbReference type="Gene3D" id="1.20.5.1930">
    <property type="match status" value="1"/>
</dbReference>
<evidence type="ECO:0000256" key="9">
    <source>
        <dbReference type="SAM" id="MobiDB-lite"/>
    </source>
</evidence>
<dbReference type="InterPro" id="IPR050482">
    <property type="entry name" value="Sensor_HK_TwoCompSys"/>
</dbReference>
<dbReference type="PANTHER" id="PTHR24421">
    <property type="entry name" value="NITRATE/NITRITE SENSOR PROTEIN NARX-RELATED"/>
    <property type="match status" value="1"/>
</dbReference>
<dbReference type="PANTHER" id="PTHR24421:SF10">
    <property type="entry name" value="NITRATE_NITRITE SENSOR PROTEIN NARQ"/>
    <property type="match status" value="1"/>
</dbReference>
<keyword evidence="4" id="KW-0808">Transferase</keyword>
<feature type="compositionally biased region" description="Polar residues" evidence="9">
    <location>
        <begin position="444"/>
        <end position="462"/>
    </location>
</feature>
<dbReference type="GO" id="GO:0016020">
    <property type="term" value="C:membrane"/>
    <property type="evidence" value="ECO:0007669"/>
    <property type="project" value="InterPro"/>
</dbReference>
<feature type="region of interest" description="Disordered" evidence="9">
    <location>
        <begin position="443"/>
        <end position="462"/>
    </location>
</feature>
<feature type="domain" description="Putative sensor" evidence="13">
    <location>
        <begin position="64"/>
        <end position="221"/>
    </location>
</feature>
<dbReference type="Proteomes" id="UP000475214">
    <property type="component" value="Unassembled WGS sequence"/>
</dbReference>
<evidence type="ECO:0000313" key="15">
    <source>
        <dbReference type="Proteomes" id="UP000475214"/>
    </source>
</evidence>
<name>A0A6L9S7H1_9ACTN</name>
<dbReference type="Pfam" id="PF13796">
    <property type="entry name" value="Sensor"/>
    <property type="match status" value="1"/>
</dbReference>
<feature type="domain" description="Signal transduction histidine kinase subgroup 3 dimerisation and phosphoacceptor" evidence="12">
    <location>
        <begin position="250"/>
        <end position="316"/>
    </location>
</feature>
<keyword evidence="3" id="KW-0597">Phosphoprotein</keyword>
<keyword evidence="7" id="KW-0067">ATP-binding</keyword>
<keyword evidence="10" id="KW-0812">Transmembrane</keyword>
<evidence type="ECO:0000256" key="1">
    <source>
        <dbReference type="ARBA" id="ARBA00000085"/>
    </source>
</evidence>
<evidence type="ECO:0000256" key="4">
    <source>
        <dbReference type="ARBA" id="ARBA00022679"/>
    </source>
</evidence>
<protein>
    <recommendedName>
        <fullName evidence="2">histidine kinase</fullName>
        <ecNumber evidence="2">2.7.13.3</ecNumber>
    </recommendedName>
</protein>
<evidence type="ECO:0000259" key="13">
    <source>
        <dbReference type="Pfam" id="PF13796"/>
    </source>
</evidence>
<dbReference type="GO" id="GO:0005524">
    <property type="term" value="F:ATP binding"/>
    <property type="evidence" value="ECO:0007669"/>
    <property type="project" value="UniProtKB-KW"/>
</dbReference>
<dbReference type="Gene3D" id="3.30.565.10">
    <property type="entry name" value="Histidine kinase-like ATPase, C-terminal domain"/>
    <property type="match status" value="1"/>
</dbReference>
<evidence type="ECO:0000259" key="12">
    <source>
        <dbReference type="Pfam" id="PF07730"/>
    </source>
</evidence>
<feature type="transmembrane region" description="Helical" evidence="10">
    <location>
        <begin position="136"/>
        <end position="168"/>
    </location>
</feature>
<feature type="transmembrane region" description="Helical" evidence="10">
    <location>
        <begin position="25"/>
        <end position="49"/>
    </location>
</feature>
<dbReference type="GO" id="GO:0046983">
    <property type="term" value="F:protein dimerization activity"/>
    <property type="evidence" value="ECO:0007669"/>
    <property type="project" value="InterPro"/>
</dbReference>
<sequence>MDPRTALESVTRRRFLLTRWPWRSLGYLVTTGLVALGAAPLVLAGLPWIVLLSLISEPGNRPGLGTSVLLMFTGLVLMVALGPLVSIPLAELERRRLRMVDDRTVLSAHREPPGADLWSWLRTRYSEAATWRELGYALLLVTVAPLAYFVVLVALVFVMFLVGSPLLIALEEGPVSLGLGEIDSPAQAIPYALAGLVLLPAVPYLFAVLAGGHGVVARALLHGEDREELRARLVDVSRSRARLVDAFEAERRRIERDLHDGAQRRLVSLTLQLGMARLDLPPQSPAAAAVSDAHEQAKQVMAELRELIRGIHPQVLTDRGLGAALRHLADEASIPVTVDVDVPERPSEHVEGTAYFVVSEALTNVAKHSGASEARVTVQRRRDAPDGDLLIVQVWDDGRGGADPERGTGLIGLADRAAVVDGRMFLSSPTGGPTVLRVELPCSPNHQHSPTQWRSRNNRSPG</sequence>
<feature type="transmembrane region" description="Helical" evidence="10">
    <location>
        <begin position="188"/>
        <end position="210"/>
    </location>
</feature>
<dbReference type="InterPro" id="IPR025828">
    <property type="entry name" value="Put_sensor_dom"/>
</dbReference>
<feature type="transmembrane region" description="Helical" evidence="10">
    <location>
        <begin position="69"/>
        <end position="90"/>
    </location>
</feature>
<dbReference type="EMBL" id="JAAGOA010000007">
    <property type="protein sequence ID" value="NEE00923.1"/>
    <property type="molecule type" value="Genomic_DNA"/>
</dbReference>
<dbReference type="Pfam" id="PF07730">
    <property type="entry name" value="HisKA_3"/>
    <property type="match status" value="1"/>
</dbReference>
<evidence type="ECO:0000259" key="11">
    <source>
        <dbReference type="Pfam" id="PF02518"/>
    </source>
</evidence>
<feature type="domain" description="Histidine kinase/HSP90-like ATPase" evidence="11">
    <location>
        <begin position="354"/>
        <end position="441"/>
    </location>
</feature>
<dbReference type="InterPro" id="IPR003594">
    <property type="entry name" value="HATPase_dom"/>
</dbReference>
<evidence type="ECO:0000256" key="6">
    <source>
        <dbReference type="ARBA" id="ARBA00022777"/>
    </source>
</evidence>
<keyword evidence="10" id="KW-1133">Transmembrane helix</keyword>
<accession>A0A6L9S7H1</accession>
<keyword evidence="5" id="KW-0547">Nucleotide-binding</keyword>
<keyword evidence="8" id="KW-0902">Two-component regulatory system</keyword>
<dbReference type="GO" id="GO:0000155">
    <property type="term" value="F:phosphorelay sensor kinase activity"/>
    <property type="evidence" value="ECO:0007669"/>
    <property type="project" value="InterPro"/>
</dbReference>
<dbReference type="EC" id="2.7.13.3" evidence="2"/>
<comment type="caution">
    <text evidence="14">The sequence shown here is derived from an EMBL/GenBank/DDBJ whole genome shotgun (WGS) entry which is preliminary data.</text>
</comment>
<evidence type="ECO:0000256" key="5">
    <source>
        <dbReference type="ARBA" id="ARBA00022741"/>
    </source>
</evidence>
<keyword evidence="10" id="KW-0472">Membrane</keyword>
<evidence type="ECO:0000256" key="7">
    <source>
        <dbReference type="ARBA" id="ARBA00022840"/>
    </source>
</evidence>
<dbReference type="InterPro" id="IPR011712">
    <property type="entry name" value="Sig_transdc_His_kin_sub3_dim/P"/>
</dbReference>
<proteinExistence type="predicted"/>
<dbReference type="Pfam" id="PF02518">
    <property type="entry name" value="HATPase_c"/>
    <property type="match status" value="1"/>
</dbReference>
<dbReference type="InterPro" id="IPR036890">
    <property type="entry name" value="HATPase_C_sf"/>
</dbReference>